<reference evidence="2 3" key="1">
    <citation type="journal article" date="2017" name="Curr. Biol.">
        <title>Genome architecture and evolution of a unichromosomal asexual nematode.</title>
        <authorList>
            <person name="Fradin H."/>
            <person name="Zegar C."/>
            <person name="Gutwein M."/>
            <person name="Lucas J."/>
            <person name="Kovtun M."/>
            <person name="Corcoran D."/>
            <person name="Baugh L.R."/>
            <person name="Kiontke K."/>
            <person name="Gunsalus K."/>
            <person name="Fitch D.H."/>
            <person name="Piano F."/>
        </authorList>
    </citation>
    <scope>NUCLEOTIDE SEQUENCE [LARGE SCALE GENOMIC DNA]</scope>
    <source>
        <strain evidence="2">PF1309</strain>
    </source>
</reference>
<sequence>MIWIKQFGRKRNSERRVSRRDRTESSRSRTGELDRFSILEKTVKEWGGSVEGRGRVGQGRKEGEGWKGKRERGREEETAELAAAAADVQAVAGWGL</sequence>
<dbReference type="AlphaFoldDB" id="A0A2A2KVQ5"/>
<feature type="compositionally biased region" description="Basic and acidic residues" evidence="1">
    <location>
        <begin position="59"/>
        <end position="75"/>
    </location>
</feature>
<protein>
    <submittedName>
        <fullName evidence="2">Uncharacterized protein</fullName>
    </submittedName>
</protein>
<evidence type="ECO:0000256" key="1">
    <source>
        <dbReference type="SAM" id="MobiDB-lite"/>
    </source>
</evidence>
<accession>A0A2A2KVQ5</accession>
<feature type="compositionally biased region" description="Basic and acidic residues" evidence="1">
    <location>
        <begin position="14"/>
        <end position="30"/>
    </location>
</feature>
<gene>
    <name evidence="2" type="ORF">WR25_00913</name>
</gene>
<feature type="region of interest" description="Disordered" evidence="1">
    <location>
        <begin position="50"/>
        <end position="75"/>
    </location>
</feature>
<evidence type="ECO:0000313" key="2">
    <source>
        <dbReference type="EMBL" id="PAV78024.1"/>
    </source>
</evidence>
<keyword evidence="3" id="KW-1185">Reference proteome</keyword>
<organism evidence="2 3">
    <name type="scientific">Diploscapter pachys</name>
    <dbReference type="NCBI Taxonomy" id="2018661"/>
    <lineage>
        <taxon>Eukaryota</taxon>
        <taxon>Metazoa</taxon>
        <taxon>Ecdysozoa</taxon>
        <taxon>Nematoda</taxon>
        <taxon>Chromadorea</taxon>
        <taxon>Rhabditida</taxon>
        <taxon>Rhabditina</taxon>
        <taxon>Rhabditomorpha</taxon>
        <taxon>Rhabditoidea</taxon>
        <taxon>Rhabditidae</taxon>
        <taxon>Diploscapter</taxon>
    </lineage>
</organism>
<evidence type="ECO:0000313" key="3">
    <source>
        <dbReference type="Proteomes" id="UP000218231"/>
    </source>
</evidence>
<dbReference type="EMBL" id="LIAE01007628">
    <property type="protein sequence ID" value="PAV78024.1"/>
    <property type="molecule type" value="Genomic_DNA"/>
</dbReference>
<comment type="caution">
    <text evidence="2">The sequence shown here is derived from an EMBL/GenBank/DDBJ whole genome shotgun (WGS) entry which is preliminary data.</text>
</comment>
<name>A0A2A2KVQ5_9BILA</name>
<feature type="region of interest" description="Disordered" evidence="1">
    <location>
        <begin position="7"/>
        <end position="30"/>
    </location>
</feature>
<dbReference type="Proteomes" id="UP000218231">
    <property type="component" value="Unassembled WGS sequence"/>
</dbReference>
<proteinExistence type="predicted"/>